<dbReference type="PROSITE" id="PS00108">
    <property type="entry name" value="PROTEIN_KINASE_ST"/>
    <property type="match status" value="1"/>
</dbReference>
<evidence type="ECO:0000256" key="8">
    <source>
        <dbReference type="SAM" id="Phobius"/>
    </source>
</evidence>
<sequence length="850" mass="92874">MWPLAVSWRLLLICAFICTVDSVAEQTNAQRLRLKHEDGCLTPIAVHNCTAFWAALQSLPSNDQGRIIVISGSVNCSSFSGGDIELRGKTIVRGCGPQCPTPVLDLGSQTGKILLSEGASLAFHGVVVLQDWVQLSAARGVIMPAIALQGGNNVRYGVSVLAANHCAAARLRSSRRQKSANPKSAGRKMRKELRALGADVETDFTINNATINVGADGTGGAQTGEVLVELVRTTGDALLNKLGVIEFCETVVLCQLGNSVEVLAKRLQDLQAHDCGSFESCGQVGSLSADEGPVPAETETEDGSGSNNQLVVIAVSTTVTIIVLLLAATMFSSYVVNKRRRKEKVDTDKPKPSPQAPTRQEEPKHEPSEQAMARQAEKVKLQQDNAHDAYLAAREESSSGGASDWSKLDIRDVEFEALIGKGGFGKVYKVRYHGEVLALKMINHEDVSGDAVSQPLEVYFSQSIKHRHVVRTYLHNTHKRSCSEAPCMTPISARSEADWLSYIGSVNEMELGDFRTWLVMEFCDMGTLQQAIEDRDSTFFGFGGGCAVKKARLVLSCARDVTSAMAYLHSLDIIHGDLKAQNILLQTCRSNERGFICKVADFGLSRSSRCRSYIQTNTFGTVSHMPPELLSDGILTPATDVYSFGMMLFEMISGEAPYSSMEYTEIVMGVVAGVRPTIPRNCPPAVALLIKDCWHRDYRLRPTFREIADRLDNIIDHMTCPVDDKEDPLLLKGDVGARPQEEPPVPSFLIGRQTLSARCTSLVDTAFSMPHGQDPAAAYTPRDGAYTPRDGAYTPRDEVYTPRDDVYTPRDEVYTPRDEVCTPRDAYASAEETDEYDSGADGYLSSRTFQ</sequence>
<dbReference type="PANTHER" id="PTHR44329:SF214">
    <property type="entry name" value="PROTEIN KINASE DOMAIN-CONTAINING PROTEIN"/>
    <property type="match status" value="1"/>
</dbReference>
<dbReference type="Pfam" id="PF07714">
    <property type="entry name" value="PK_Tyr_Ser-Thr"/>
    <property type="match status" value="1"/>
</dbReference>
<evidence type="ECO:0000256" key="7">
    <source>
        <dbReference type="SAM" id="MobiDB-lite"/>
    </source>
</evidence>
<dbReference type="OrthoDB" id="533232at2759"/>
<dbReference type="Gene3D" id="3.30.200.20">
    <property type="entry name" value="Phosphorylase Kinase, domain 1"/>
    <property type="match status" value="1"/>
</dbReference>
<dbReference type="InterPro" id="IPR017441">
    <property type="entry name" value="Protein_kinase_ATP_BS"/>
</dbReference>
<dbReference type="PANTHER" id="PTHR44329">
    <property type="entry name" value="SERINE/THREONINE-PROTEIN KINASE TNNI3K-RELATED"/>
    <property type="match status" value="1"/>
</dbReference>
<keyword evidence="8" id="KW-0812">Transmembrane</keyword>
<keyword evidence="8" id="KW-1133">Transmembrane helix</keyword>
<feature type="transmembrane region" description="Helical" evidence="8">
    <location>
        <begin position="310"/>
        <end position="336"/>
    </location>
</feature>
<evidence type="ECO:0000256" key="4">
    <source>
        <dbReference type="ARBA" id="ARBA00022777"/>
    </source>
</evidence>
<feature type="compositionally biased region" description="Basic and acidic residues" evidence="7">
    <location>
        <begin position="359"/>
        <end position="368"/>
    </location>
</feature>
<dbReference type="GO" id="GO:0005524">
    <property type="term" value="F:ATP binding"/>
    <property type="evidence" value="ECO:0007669"/>
    <property type="project" value="UniProtKB-UniRule"/>
</dbReference>
<keyword evidence="8" id="KW-0472">Membrane</keyword>
<feature type="region of interest" description="Disordered" evidence="7">
    <location>
        <begin position="286"/>
        <end position="305"/>
    </location>
</feature>
<keyword evidence="4" id="KW-0418">Kinase</keyword>
<comment type="caution">
    <text evidence="11">The sequence shown here is derived from an EMBL/GenBank/DDBJ whole genome shotgun (WGS) entry which is preliminary data.</text>
</comment>
<keyword evidence="1" id="KW-0723">Serine/threonine-protein kinase</keyword>
<dbReference type="InterPro" id="IPR011009">
    <property type="entry name" value="Kinase-like_dom_sf"/>
</dbReference>
<protein>
    <recommendedName>
        <fullName evidence="10">Protein kinase domain-containing protein</fullName>
    </recommendedName>
</protein>
<evidence type="ECO:0000256" key="1">
    <source>
        <dbReference type="ARBA" id="ARBA00022527"/>
    </source>
</evidence>
<evidence type="ECO:0000256" key="6">
    <source>
        <dbReference type="PROSITE-ProRule" id="PRU10141"/>
    </source>
</evidence>
<dbReference type="SUPFAM" id="SSF56112">
    <property type="entry name" value="Protein kinase-like (PK-like)"/>
    <property type="match status" value="1"/>
</dbReference>
<evidence type="ECO:0000256" key="9">
    <source>
        <dbReference type="SAM" id="SignalP"/>
    </source>
</evidence>
<feature type="region of interest" description="Disordered" evidence="7">
    <location>
        <begin position="773"/>
        <end position="850"/>
    </location>
</feature>
<name>A0A8S1J6N7_9CHLO</name>
<keyword evidence="12" id="KW-1185">Reference proteome</keyword>
<keyword evidence="5 6" id="KW-0067">ATP-binding</keyword>
<feature type="domain" description="Protein kinase" evidence="10">
    <location>
        <begin position="413"/>
        <end position="715"/>
    </location>
</feature>
<feature type="chain" id="PRO_5035948095" description="Protein kinase domain-containing protein" evidence="9">
    <location>
        <begin position="25"/>
        <end position="850"/>
    </location>
</feature>
<evidence type="ECO:0000256" key="3">
    <source>
        <dbReference type="ARBA" id="ARBA00022741"/>
    </source>
</evidence>
<evidence type="ECO:0000313" key="11">
    <source>
        <dbReference type="EMBL" id="CAD7702914.1"/>
    </source>
</evidence>
<keyword evidence="9" id="KW-0732">Signal</keyword>
<dbReference type="InterPro" id="IPR001245">
    <property type="entry name" value="Ser-Thr/Tyr_kinase_cat_dom"/>
</dbReference>
<feature type="signal peptide" evidence="9">
    <location>
        <begin position="1"/>
        <end position="24"/>
    </location>
</feature>
<gene>
    <name evidence="11" type="ORF">OSTQU699_LOCUS8271</name>
</gene>
<dbReference type="GO" id="GO:0004674">
    <property type="term" value="F:protein serine/threonine kinase activity"/>
    <property type="evidence" value="ECO:0007669"/>
    <property type="project" value="UniProtKB-KW"/>
</dbReference>
<evidence type="ECO:0000259" key="10">
    <source>
        <dbReference type="PROSITE" id="PS50011"/>
    </source>
</evidence>
<dbReference type="PRINTS" id="PR00109">
    <property type="entry name" value="TYRKINASE"/>
</dbReference>
<evidence type="ECO:0000256" key="5">
    <source>
        <dbReference type="ARBA" id="ARBA00022840"/>
    </source>
</evidence>
<dbReference type="InterPro" id="IPR008271">
    <property type="entry name" value="Ser/Thr_kinase_AS"/>
</dbReference>
<dbReference type="SMART" id="SM00220">
    <property type="entry name" value="S_TKc"/>
    <property type="match status" value="1"/>
</dbReference>
<dbReference type="Gene3D" id="1.10.510.10">
    <property type="entry name" value="Transferase(Phosphotransferase) domain 1"/>
    <property type="match status" value="1"/>
</dbReference>
<feature type="compositionally biased region" description="Basic and acidic residues" evidence="7">
    <location>
        <begin position="795"/>
        <end position="822"/>
    </location>
</feature>
<feature type="region of interest" description="Disordered" evidence="7">
    <location>
        <begin position="341"/>
        <end position="380"/>
    </location>
</feature>
<dbReference type="InterPro" id="IPR000719">
    <property type="entry name" value="Prot_kinase_dom"/>
</dbReference>
<organism evidence="11 12">
    <name type="scientific">Ostreobium quekettii</name>
    <dbReference type="NCBI Taxonomy" id="121088"/>
    <lineage>
        <taxon>Eukaryota</taxon>
        <taxon>Viridiplantae</taxon>
        <taxon>Chlorophyta</taxon>
        <taxon>core chlorophytes</taxon>
        <taxon>Ulvophyceae</taxon>
        <taxon>TCBD clade</taxon>
        <taxon>Bryopsidales</taxon>
        <taxon>Ostreobineae</taxon>
        <taxon>Ostreobiaceae</taxon>
        <taxon>Ostreobium</taxon>
    </lineage>
</organism>
<dbReference type="EMBL" id="CAJHUC010001999">
    <property type="protein sequence ID" value="CAD7702914.1"/>
    <property type="molecule type" value="Genomic_DNA"/>
</dbReference>
<proteinExistence type="predicted"/>
<evidence type="ECO:0000256" key="2">
    <source>
        <dbReference type="ARBA" id="ARBA00022679"/>
    </source>
</evidence>
<feature type="binding site" evidence="6">
    <location>
        <position position="440"/>
    </location>
    <ligand>
        <name>ATP</name>
        <dbReference type="ChEBI" id="CHEBI:30616"/>
    </ligand>
</feature>
<reference evidence="11" key="1">
    <citation type="submission" date="2020-12" db="EMBL/GenBank/DDBJ databases">
        <authorList>
            <person name="Iha C."/>
        </authorList>
    </citation>
    <scope>NUCLEOTIDE SEQUENCE</scope>
</reference>
<evidence type="ECO:0000313" key="12">
    <source>
        <dbReference type="Proteomes" id="UP000708148"/>
    </source>
</evidence>
<dbReference type="Proteomes" id="UP000708148">
    <property type="component" value="Unassembled WGS sequence"/>
</dbReference>
<keyword evidence="2" id="KW-0808">Transferase</keyword>
<keyword evidence="3 6" id="KW-0547">Nucleotide-binding</keyword>
<dbReference type="InterPro" id="IPR051681">
    <property type="entry name" value="Ser/Thr_Kinases-Pseudokinases"/>
</dbReference>
<accession>A0A8S1J6N7</accession>
<dbReference type="AlphaFoldDB" id="A0A8S1J6N7"/>
<dbReference type="PROSITE" id="PS50011">
    <property type="entry name" value="PROTEIN_KINASE_DOM"/>
    <property type="match status" value="1"/>
</dbReference>
<dbReference type="PROSITE" id="PS00107">
    <property type="entry name" value="PROTEIN_KINASE_ATP"/>
    <property type="match status" value="1"/>
</dbReference>